<gene>
    <name evidence="3" type="ORF">H9651_07925</name>
</gene>
<dbReference type="InterPro" id="IPR036188">
    <property type="entry name" value="FAD/NAD-bd_sf"/>
</dbReference>
<dbReference type="Gene3D" id="3.90.660.20">
    <property type="entry name" value="Protoporphyrinogen oxidase, mitochondrial, domain 2"/>
    <property type="match status" value="1"/>
</dbReference>
<dbReference type="Proteomes" id="UP000648352">
    <property type="component" value="Unassembled WGS sequence"/>
</dbReference>
<name>A0ABR8S261_9MICO</name>
<dbReference type="Pfam" id="PF01593">
    <property type="entry name" value="Amino_oxidase"/>
    <property type="match status" value="1"/>
</dbReference>
<keyword evidence="4" id="KW-1185">Reference proteome</keyword>
<accession>A0ABR8S261</accession>
<comment type="caution">
    <text evidence="3">The sequence shown here is derived from an EMBL/GenBank/DDBJ whole genome shotgun (WGS) entry which is preliminary data.</text>
</comment>
<sequence length="527" mass="52755">MSDIEDIVAHAQESRIVVIGGGMGGLVAALECAKVGLPVTLLEASDRLGGVVRAAELDGVTVDVGAESFAVRGGAVSELVSELGLADAVVSPAAGGAWVAGLPGGDAAPLPAGGMLGIPANIWADDVRRIIGWRGVWRAYVDRLRPPLTIGHERSLGALVRGRMGSAVLDRLVAPVTTGVYSARPDDIDVDLAAPGLNNALTRTGSLSGAVAQLRGDSTTAPGSAVRGLAGGMTSLVDALRERLDELGVDVQLNAPAQAIVRDGDEWVVEVAAAGPAASDGADAAPASATATVSGPAPDAGSIEAAMAAPVDPAGDAPATVRLPAHAVIVATGEAAARHLLAPVVPNLDPGSETAPVVEVVTLVLDAPVLDAHPRGTGVLTVPGSHAAKALTHSTAKWEWLREATPHHIVRVSFGAQGEAPATEGLDDDAAAALALSEAAALLGVSLEPSQLRAAHRDRYVQSQPAASLGRASLTAAARAAVHATAGLAATGAWLSGTGLAQVVPDAIAEAERVRRAALWGDAAVID</sequence>
<dbReference type="Gene3D" id="3.50.50.60">
    <property type="entry name" value="FAD/NAD(P)-binding domain"/>
    <property type="match status" value="1"/>
</dbReference>
<feature type="domain" description="Amine oxidase" evidence="2">
    <location>
        <begin position="23"/>
        <end position="271"/>
    </location>
</feature>
<dbReference type="InterPro" id="IPR002937">
    <property type="entry name" value="Amino_oxidase"/>
</dbReference>
<dbReference type="RefSeq" id="WP_191718752.1">
    <property type="nucleotide sequence ID" value="NZ_JACSQP010000004.1"/>
</dbReference>
<dbReference type="PANTHER" id="PTHR42923:SF3">
    <property type="entry name" value="PROTOPORPHYRINOGEN OXIDASE"/>
    <property type="match status" value="1"/>
</dbReference>
<proteinExistence type="predicted"/>
<dbReference type="SUPFAM" id="SSF51905">
    <property type="entry name" value="FAD/NAD(P)-binding domain"/>
    <property type="match status" value="1"/>
</dbReference>
<reference evidence="3 4" key="1">
    <citation type="submission" date="2020-08" db="EMBL/GenBank/DDBJ databases">
        <title>A Genomic Blueprint of the Chicken Gut Microbiome.</title>
        <authorList>
            <person name="Gilroy R."/>
            <person name="Ravi A."/>
            <person name="Getino M."/>
            <person name="Pursley I."/>
            <person name="Horton D.L."/>
            <person name="Alikhan N.-F."/>
            <person name="Baker D."/>
            <person name="Gharbi K."/>
            <person name="Hall N."/>
            <person name="Watson M."/>
            <person name="Adriaenssens E.M."/>
            <person name="Foster-Nyarko E."/>
            <person name="Jarju S."/>
            <person name="Secka A."/>
            <person name="Antonio M."/>
            <person name="Oren A."/>
            <person name="Chaudhuri R."/>
            <person name="La Ragione R.M."/>
            <person name="Hildebrand F."/>
            <person name="Pallen M.J."/>
        </authorList>
    </citation>
    <scope>NUCLEOTIDE SEQUENCE [LARGE SCALE GENOMIC DNA]</scope>
    <source>
        <strain evidence="3 4">Sa4CUA7</strain>
    </source>
</reference>
<evidence type="ECO:0000259" key="2">
    <source>
        <dbReference type="Pfam" id="PF01593"/>
    </source>
</evidence>
<dbReference type="EMBL" id="JACSQP010000004">
    <property type="protein sequence ID" value="MBD7957565.1"/>
    <property type="molecule type" value="Genomic_DNA"/>
</dbReference>
<dbReference type="PANTHER" id="PTHR42923">
    <property type="entry name" value="PROTOPORPHYRINOGEN OXIDASE"/>
    <property type="match status" value="1"/>
</dbReference>
<dbReference type="InterPro" id="IPR050464">
    <property type="entry name" value="Zeta_carotene_desat/Oxidored"/>
</dbReference>
<organism evidence="3 4">
    <name type="scientific">Microbacterium pullorum</name>
    <dbReference type="NCBI Taxonomy" id="2762236"/>
    <lineage>
        <taxon>Bacteria</taxon>
        <taxon>Bacillati</taxon>
        <taxon>Actinomycetota</taxon>
        <taxon>Actinomycetes</taxon>
        <taxon>Micrococcales</taxon>
        <taxon>Microbacteriaceae</taxon>
        <taxon>Microbacterium</taxon>
    </lineage>
</organism>
<evidence type="ECO:0000313" key="4">
    <source>
        <dbReference type="Proteomes" id="UP000648352"/>
    </source>
</evidence>
<evidence type="ECO:0000256" key="1">
    <source>
        <dbReference type="SAM" id="MobiDB-lite"/>
    </source>
</evidence>
<protein>
    <submittedName>
        <fullName evidence="3">FAD-dependent oxidoreductase</fullName>
    </submittedName>
</protein>
<evidence type="ECO:0000313" key="3">
    <source>
        <dbReference type="EMBL" id="MBD7957565.1"/>
    </source>
</evidence>
<dbReference type="SUPFAM" id="SSF54373">
    <property type="entry name" value="FAD-linked reductases, C-terminal domain"/>
    <property type="match status" value="1"/>
</dbReference>
<feature type="region of interest" description="Disordered" evidence="1">
    <location>
        <begin position="278"/>
        <end position="297"/>
    </location>
</feature>